<protein>
    <submittedName>
        <fullName evidence="1">Uncharacterized protein</fullName>
    </submittedName>
</protein>
<dbReference type="EMBL" id="GGEC01039291">
    <property type="protein sequence ID" value="MBX19775.1"/>
    <property type="molecule type" value="Transcribed_RNA"/>
</dbReference>
<proteinExistence type="predicted"/>
<accession>A0A2P2LP77</accession>
<reference evidence="1" key="1">
    <citation type="submission" date="2018-02" db="EMBL/GenBank/DDBJ databases">
        <title>Rhizophora mucronata_Transcriptome.</title>
        <authorList>
            <person name="Meera S.P."/>
            <person name="Sreeshan A."/>
            <person name="Augustine A."/>
        </authorList>
    </citation>
    <scope>NUCLEOTIDE SEQUENCE</scope>
    <source>
        <tissue evidence="1">Leaf</tissue>
    </source>
</reference>
<organism evidence="1">
    <name type="scientific">Rhizophora mucronata</name>
    <name type="common">Asiatic mangrove</name>
    <dbReference type="NCBI Taxonomy" id="61149"/>
    <lineage>
        <taxon>Eukaryota</taxon>
        <taxon>Viridiplantae</taxon>
        <taxon>Streptophyta</taxon>
        <taxon>Embryophyta</taxon>
        <taxon>Tracheophyta</taxon>
        <taxon>Spermatophyta</taxon>
        <taxon>Magnoliopsida</taxon>
        <taxon>eudicotyledons</taxon>
        <taxon>Gunneridae</taxon>
        <taxon>Pentapetalae</taxon>
        <taxon>rosids</taxon>
        <taxon>fabids</taxon>
        <taxon>Malpighiales</taxon>
        <taxon>Rhizophoraceae</taxon>
        <taxon>Rhizophora</taxon>
    </lineage>
</organism>
<evidence type="ECO:0000313" key="1">
    <source>
        <dbReference type="EMBL" id="MBX19775.1"/>
    </source>
</evidence>
<sequence>MQALNINNPLAI</sequence>
<name>A0A2P2LP77_RHIMU</name>